<feature type="domain" description="BFD-like [2Fe-2S]-binding" evidence="3">
    <location>
        <begin position="506"/>
        <end position="555"/>
    </location>
</feature>
<proteinExistence type="predicted"/>
<evidence type="ECO:0000259" key="4">
    <source>
        <dbReference type="Pfam" id="PF07992"/>
    </source>
</evidence>
<dbReference type="InterPro" id="IPR023753">
    <property type="entry name" value="FAD/NAD-binding_dom"/>
</dbReference>
<dbReference type="InterPro" id="IPR036010">
    <property type="entry name" value="2Fe-2S_ferredoxin-like_sf"/>
</dbReference>
<keyword evidence="1" id="KW-0560">Oxidoreductase</keyword>
<dbReference type="InterPro" id="IPR006076">
    <property type="entry name" value="FAD-dep_OxRdtase"/>
</dbReference>
<dbReference type="Gene3D" id="1.10.10.1100">
    <property type="entry name" value="BFD-like [2Fe-2S]-binding domain"/>
    <property type="match status" value="1"/>
</dbReference>
<dbReference type="Pfam" id="PF07992">
    <property type="entry name" value="Pyr_redox_2"/>
    <property type="match status" value="1"/>
</dbReference>
<evidence type="ECO:0000313" key="6">
    <source>
        <dbReference type="Proteomes" id="UP000831327"/>
    </source>
</evidence>
<dbReference type="PRINTS" id="PR00411">
    <property type="entry name" value="PNDRDTASEI"/>
</dbReference>
<dbReference type="PANTHER" id="PTHR42949">
    <property type="entry name" value="ANAEROBIC GLYCEROL-3-PHOSPHATE DEHYDROGENASE SUBUNIT B"/>
    <property type="match status" value="1"/>
</dbReference>
<evidence type="ECO:0008006" key="7">
    <source>
        <dbReference type="Google" id="ProtNLM"/>
    </source>
</evidence>
<feature type="domain" description="FAD/NAD(P)-binding" evidence="4">
    <location>
        <begin position="136"/>
        <end position="439"/>
    </location>
</feature>
<protein>
    <recommendedName>
        <fullName evidence="7">FAD-dependent oxidoreductase</fullName>
    </recommendedName>
</protein>
<feature type="domain" description="FAD dependent oxidoreductase" evidence="2">
    <location>
        <begin position="615"/>
        <end position="970"/>
    </location>
</feature>
<dbReference type="InterPro" id="IPR041854">
    <property type="entry name" value="BFD-like_2Fe2S-bd_dom_sf"/>
</dbReference>
<dbReference type="InterPro" id="IPR007419">
    <property type="entry name" value="BFD-like_2Fe2S-bd_dom"/>
</dbReference>
<dbReference type="PANTHER" id="PTHR42949:SF3">
    <property type="entry name" value="ANAEROBIC GLYCEROL-3-PHOSPHATE DEHYDROGENASE SUBUNIT B"/>
    <property type="match status" value="1"/>
</dbReference>
<gene>
    <name evidence="5" type="ORF">Rmf_33110</name>
</gene>
<dbReference type="Gene3D" id="3.10.20.440">
    <property type="entry name" value="2Fe-2S iron-sulphur cluster binding domain, sarcosine oxidase, alpha subunit, N-terminal domain"/>
    <property type="match status" value="1"/>
</dbReference>
<dbReference type="InterPro" id="IPR036188">
    <property type="entry name" value="FAD/NAD-bd_sf"/>
</dbReference>
<accession>A0ABM7Y612</accession>
<dbReference type="InterPro" id="IPR042204">
    <property type="entry name" value="2Fe-2S-bd_N"/>
</dbReference>
<dbReference type="Gene3D" id="3.30.9.10">
    <property type="entry name" value="D-Amino Acid Oxidase, subunit A, domain 2"/>
    <property type="match status" value="1"/>
</dbReference>
<dbReference type="Proteomes" id="UP000831327">
    <property type="component" value="Chromosome"/>
</dbReference>
<keyword evidence="6" id="KW-1185">Reference proteome</keyword>
<dbReference type="InterPro" id="IPR051691">
    <property type="entry name" value="Metab_Enz_Cyan_OpOx_G3PDH"/>
</dbReference>
<dbReference type="Pfam" id="PF04324">
    <property type="entry name" value="Fer2_BFD"/>
    <property type="match status" value="1"/>
</dbReference>
<evidence type="ECO:0000259" key="3">
    <source>
        <dbReference type="Pfam" id="PF04324"/>
    </source>
</evidence>
<sequence>MAPGMDAGGPRAMIGDCFLRHGKGMRLTSSTITPSAAPIRFTFDGRDIEALPGESIAAALSAAGVVAFRTTAKGAPRGLWCGMGACWDCIVTVDGRAGQRACLVKAEAGMRVQGALPAEPAPLAEKPGVIAEQACDVLVVGAGPAGLSAAIAAARAGSATIVLDERAEAGGQYLKPLARSHANATPDAQFKRGAALLVEARAAGVTIHHGATVWGGFAPDEIAAVVDGTALTFRPRRLVLAPGAHERPVPVPGWTLPGVMTTGALQTLARAQRVSPADRVVVAGSGPLNLQLACELIAGGVQVAAVVEAAPKPGLRAWRDMMTLARTSPDLAWDGLRYLAQLRRAGVPVLWGSSILACEGTDRFAALRIATPDGERRIEAGVAALNLGFQPETGLARALGCAQRFATEGPGAEIGRLETIADREGRTDIDGVFAIGDGASIGGSRVAFARGRLAGLAAARDLGFAAPDETAARRDLDRALAFQSALWRIFAAPAFDPAAIADATTVCRCEEVTAGALRDAMASGARTLASIKKETRAGMGRCQGRMCGATVARLVGAPAAEAAFAAPRAPIKPIPAAALMREVPEGFDAPVIHAPTPTSWRSPAVPLAALDRACDVLVIGGGVLGLSTALYLAREGVDVLVADRSEPGLAASTANAGSLHVQLLPYDFGDKAEALGTAGPAAATLPLGPRSIALWKEIARDAGESCGIRTEGGIMLAETPEELAWLHGKTAVERGAGIESHVIGANELRDIAPYLAPRFLGAAFCPDEGQIDPLRGTAALLALAKRAGARVVGGVDVTAIARDGAAFAVTTEAGTIRAGRVVVAAGPWSGQIAALAGVKLPVGGLVQQVIATEATGAFIPHLVAHAGRHLSLKQGPNGHLLIGGAWPGVHDPATGATRNRRESIEGNLWVAGHVVPAVAGMSVLRAWTGMNVHIDRAPILGEAPSCPGFFAAVTSSGYTLGPVAGRMTADAVLGRAAVGADFAIARFG</sequence>
<dbReference type="Pfam" id="PF13510">
    <property type="entry name" value="Fer2_4"/>
    <property type="match status" value="1"/>
</dbReference>
<dbReference type="Gene3D" id="3.50.50.60">
    <property type="entry name" value="FAD/NAD(P)-binding domain"/>
    <property type="match status" value="3"/>
</dbReference>
<dbReference type="CDD" id="cd19946">
    <property type="entry name" value="GlpA-like_Fer2_BFD-like"/>
    <property type="match status" value="1"/>
</dbReference>
<dbReference type="SUPFAM" id="SSF51905">
    <property type="entry name" value="FAD/NAD(P)-binding domain"/>
    <property type="match status" value="2"/>
</dbReference>
<evidence type="ECO:0000313" key="5">
    <source>
        <dbReference type="EMBL" id="BDG73382.1"/>
    </source>
</evidence>
<reference evidence="5 6" key="1">
    <citation type="journal article" date="2016" name="Microbes Environ.">
        <title>Phylogenetically diverse aerobic anoxygenic phototrophic bacteria isolated from epilithic biofilms in Tama river, Japan.</title>
        <authorList>
            <person name="Hirose S."/>
            <person name="Matsuura K."/>
            <person name="Haruta S."/>
        </authorList>
    </citation>
    <scope>NUCLEOTIDE SEQUENCE [LARGE SCALE GENOMIC DNA]</scope>
    <source>
        <strain evidence="5 6">S08</strain>
    </source>
</reference>
<organism evidence="5 6">
    <name type="scientific">Roseomonas fluvialis</name>
    <dbReference type="NCBI Taxonomy" id="1750527"/>
    <lineage>
        <taxon>Bacteria</taxon>
        <taxon>Pseudomonadati</taxon>
        <taxon>Pseudomonadota</taxon>
        <taxon>Alphaproteobacteria</taxon>
        <taxon>Acetobacterales</taxon>
        <taxon>Roseomonadaceae</taxon>
        <taxon>Roseomonas</taxon>
    </lineage>
</organism>
<dbReference type="EMBL" id="AP025637">
    <property type="protein sequence ID" value="BDG73382.1"/>
    <property type="molecule type" value="Genomic_DNA"/>
</dbReference>
<evidence type="ECO:0000259" key="2">
    <source>
        <dbReference type="Pfam" id="PF01266"/>
    </source>
</evidence>
<name>A0ABM7Y612_9PROT</name>
<dbReference type="Pfam" id="PF01266">
    <property type="entry name" value="DAO"/>
    <property type="match status" value="1"/>
</dbReference>
<dbReference type="SUPFAM" id="SSF54292">
    <property type="entry name" value="2Fe-2S ferredoxin-like"/>
    <property type="match status" value="1"/>
</dbReference>
<dbReference type="PRINTS" id="PR00368">
    <property type="entry name" value="FADPNR"/>
</dbReference>
<evidence type="ECO:0000256" key="1">
    <source>
        <dbReference type="ARBA" id="ARBA00023002"/>
    </source>
</evidence>